<evidence type="ECO:0000313" key="6">
    <source>
        <dbReference type="Proteomes" id="UP000077428"/>
    </source>
</evidence>
<dbReference type="Proteomes" id="UP000077428">
    <property type="component" value="Unassembled WGS sequence"/>
</dbReference>
<dbReference type="GO" id="GO:0016787">
    <property type="term" value="F:hydrolase activity"/>
    <property type="evidence" value="ECO:0007669"/>
    <property type="project" value="UniProtKB-KW"/>
</dbReference>
<dbReference type="RefSeq" id="WP_063720501.1">
    <property type="nucleotide sequence ID" value="NZ_LT985167.1"/>
</dbReference>
<dbReference type="Gene3D" id="3.90.220.20">
    <property type="entry name" value="DNA methylase specificity domains"/>
    <property type="match status" value="1"/>
</dbReference>
<dbReference type="EMBL" id="LWMU01000092">
    <property type="protein sequence ID" value="KZX11331.1"/>
    <property type="molecule type" value="Genomic_DNA"/>
</dbReference>
<protein>
    <submittedName>
        <fullName evidence="5">Restriction enzyme BgcI subunit beta</fullName>
        <ecNumber evidence="5">3.1.21.-</ecNumber>
    </submittedName>
</protein>
<dbReference type="InterPro" id="IPR044946">
    <property type="entry name" value="Restrct_endonuc_typeI_TRD_sf"/>
</dbReference>
<evidence type="ECO:0000256" key="1">
    <source>
        <dbReference type="ARBA" id="ARBA00010923"/>
    </source>
</evidence>
<dbReference type="PATRIC" id="fig|66851.6.peg.1716"/>
<feature type="domain" description="Type I restriction modification DNA specificity" evidence="4">
    <location>
        <begin position="8"/>
        <end position="165"/>
    </location>
</feature>
<gene>
    <name evidence="5" type="primary">bcgIB_2</name>
    <name evidence="5" type="ORF">MBORA_15760</name>
</gene>
<dbReference type="GO" id="GO:0003677">
    <property type="term" value="F:DNA binding"/>
    <property type="evidence" value="ECO:0007669"/>
    <property type="project" value="UniProtKB-KW"/>
</dbReference>
<evidence type="ECO:0000259" key="4">
    <source>
        <dbReference type="Pfam" id="PF01420"/>
    </source>
</evidence>
<keyword evidence="5" id="KW-0378">Hydrolase</keyword>
<evidence type="ECO:0000256" key="3">
    <source>
        <dbReference type="ARBA" id="ARBA00023125"/>
    </source>
</evidence>
<name>A0A165ZYG9_METOA</name>
<sequence length="187" mass="21932">MIKELKDKTWGEYQLNDLFEVTGTKTTPLNELQTKNETMFPYPYITTKSNFMGVDGFYKYYTEEENVIVIDSATNGHVHYQWTKFSASDHVEKLIPKFKMNKYTGFFIVASIKSATNNKFNYGYKFSQARIKKQKIQLPTNSKGVPDFEFMENYMRNIEKKLINKYNEFINEKINKLEISVEEKGGG</sequence>
<dbReference type="AlphaFoldDB" id="A0A165ZYG9"/>
<accession>A0A165ZYG9</accession>
<comment type="caution">
    <text evidence="5">The sequence shown here is derived from an EMBL/GenBank/DDBJ whole genome shotgun (WGS) entry which is preliminary data.</text>
</comment>
<organism evidence="5 6">
    <name type="scientific">Methanobrevibacter oralis</name>
    <dbReference type="NCBI Taxonomy" id="66851"/>
    <lineage>
        <taxon>Archaea</taxon>
        <taxon>Methanobacteriati</taxon>
        <taxon>Methanobacteriota</taxon>
        <taxon>Methanomada group</taxon>
        <taxon>Methanobacteria</taxon>
        <taxon>Methanobacteriales</taxon>
        <taxon>Methanobacteriaceae</taxon>
        <taxon>Methanobrevibacter</taxon>
    </lineage>
</organism>
<dbReference type="STRING" id="66851.MBORA_15760"/>
<dbReference type="GO" id="GO:0009307">
    <property type="term" value="P:DNA restriction-modification system"/>
    <property type="evidence" value="ECO:0007669"/>
    <property type="project" value="UniProtKB-KW"/>
</dbReference>
<dbReference type="InterPro" id="IPR000055">
    <property type="entry name" value="Restrct_endonuc_typeI_TRD"/>
</dbReference>
<evidence type="ECO:0000313" key="5">
    <source>
        <dbReference type="EMBL" id="KZX11331.1"/>
    </source>
</evidence>
<keyword evidence="2" id="KW-0680">Restriction system</keyword>
<keyword evidence="6" id="KW-1185">Reference proteome</keyword>
<evidence type="ECO:0000256" key="2">
    <source>
        <dbReference type="ARBA" id="ARBA00022747"/>
    </source>
</evidence>
<dbReference type="Pfam" id="PF01420">
    <property type="entry name" value="Methylase_S"/>
    <property type="match status" value="1"/>
</dbReference>
<dbReference type="OrthoDB" id="84284at2157"/>
<keyword evidence="3" id="KW-0238">DNA-binding</keyword>
<comment type="similarity">
    <text evidence="1">Belongs to the type-I restriction system S methylase family.</text>
</comment>
<proteinExistence type="inferred from homology"/>
<dbReference type="REBASE" id="159277">
    <property type="entry name" value="S2.Mor7256ORF15770P"/>
</dbReference>
<dbReference type="EC" id="3.1.21.-" evidence="5"/>
<reference evidence="6" key="1">
    <citation type="journal article" date="2016" name="Genome Announc.">
        <title>Draft Genome Sequences of Methanobrevibacter curvatus DSM11111, Methanobrevibacter cuticularis DSM11139, Methanobrevibacter filiformis DSM11501, and Methanobrevibacter oralis DSM7256.</title>
        <authorList>
            <person name="Poehlein A."/>
            <person name="Seedorf H."/>
        </authorList>
    </citation>
    <scope>NUCLEOTIDE SEQUENCE [LARGE SCALE GENOMIC DNA]</scope>
    <source>
        <strain evidence="6">DSM 7256 / JCM 30027 / ZR</strain>
    </source>
</reference>
<dbReference type="SUPFAM" id="SSF116734">
    <property type="entry name" value="DNA methylase specificity domain"/>
    <property type="match status" value="1"/>
</dbReference>